<dbReference type="Proteomes" id="UP000293550">
    <property type="component" value="Unassembled WGS sequence"/>
</dbReference>
<protein>
    <submittedName>
        <fullName evidence="3">Uncharacterized protein</fullName>
    </submittedName>
</protein>
<keyword evidence="4" id="KW-1185">Reference proteome</keyword>
<evidence type="ECO:0000313" key="4">
    <source>
        <dbReference type="Proteomes" id="UP000293550"/>
    </source>
</evidence>
<name>A0A4Q7DI22_9PROT</name>
<evidence type="ECO:0000313" key="3">
    <source>
        <dbReference type="EMBL" id="RZI45958.1"/>
    </source>
</evidence>
<organism evidence="3 4">
    <name type="scientific">Candidatus Finniella inopinata</name>
    <dbReference type="NCBI Taxonomy" id="1696036"/>
    <lineage>
        <taxon>Bacteria</taxon>
        <taxon>Pseudomonadati</taxon>
        <taxon>Pseudomonadota</taxon>
        <taxon>Alphaproteobacteria</taxon>
        <taxon>Holosporales</taxon>
        <taxon>Candidatus Paracaedibacteraceae</taxon>
        <taxon>Candidatus Finniella</taxon>
    </lineage>
</organism>
<feature type="compositionally biased region" description="Low complexity" evidence="1">
    <location>
        <begin position="82"/>
        <end position="92"/>
    </location>
</feature>
<gene>
    <name evidence="3" type="ORF">EQU50_05875</name>
</gene>
<reference evidence="3 4" key="1">
    <citation type="submission" date="2018-10" db="EMBL/GenBank/DDBJ databases">
        <title>An updated phylogeny of the Alphaproteobacteria reveals that the parasitic Rickettsiales and Holosporales have independent origins.</title>
        <authorList>
            <person name="Munoz-Gomez S.A."/>
            <person name="Hess S."/>
            <person name="Burger G."/>
            <person name="Lang B.F."/>
            <person name="Susko E."/>
            <person name="Slamovits C.H."/>
            <person name="Roger A.J."/>
        </authorList>
    </citation>
    <scope>NUCLEOTIDE SEQUENCE [LARGE SCALE GENOMIC DNA]</scope>
    <source>
        <strain evidence="3">HOLO01</strain>
    </source>
</reference>
<dbReference type="RefSeq" id="WP_130154206.1">
    <property type="nucleotide sequence ID" value="NZ_SCFB01000006.1"/>
</dbReference>
<evidence type="ECO:0000256" key="2">
    <source>
        <dbReference type="SAM" id="SignalP"/>
    </source>
</evidence>
<dbReference type="EMBL" id="SCFB01000006">
    <property type="protein sequence ID" value="RZI45958.1"/>
    <property type="molecule type" value="Genomic_DNA"/>
</dbReference>
<feature type="region of interest" description="Disordered" evidence="1">
    <location>
        <begin position="20"/>
        <end position="42"/>
    </location>
</feature>
<keyword evidence="2" id="KW-0732">Signal</keyword>
<sequence length="175" mass="18978">MRFLLLLIMSCTYLYASAGNDEPSSNSNPPASGASKLPDTIDQFTQERTASGGTQSTFFLKDKKTGQPLFVLKKIAQDTGPAAAGGSAGAAESAEDTSPTDKFKEEVLADAIYQAIGEADESFGIHVPEFKILGSKKDGISRVSRYICLEKHLAFETRQMLPKALLWMPLWRIGI</sequence>
<proteinExistence type="predicted"/>
<comment type="caution">
    <text evidence="3">The sequence shown here is derived from an EMBL/GenBank/DDBJ whole genome shotgun (WGS) entry which is preliminary data.</text>
</comment>
<dbReference type="AlphaFoldDB" id="A0A4Q7DI22"/>
<feature type="signal peptide" evidence="2">
    <location>
        <begin position="1"/>
        <end position="18"/>
    </location>
</feature>
<feature type="compositionally biased region" description="Low complexity" evidence="1">
    <location>
        <begin position="23"/>
        <end position="35"/>
    </location>
</feature>
<feature type="chain" id="PRO_5020591492" evidence="2">
    <location>
        <begin position="19"/>
        <end position="175"/>
    </location>
</feature>
<feature type="region of interest" description="Disordered" evidence="1">
    <location>
        <begin position="80"/>
        <end position="100"/>
    </location>
</feature>
<accession>A0A4Q7DI22</accession>
<evidence type="ECO:0000256" key="1">
    <source>
        <dbReference type="SAM" id="MobiDB-lite"/>
    </source>
</evidence>